<protein>
    <submittedName>
        <fullName evidence="2">GyrI-like domain-containing protein</fullName>
    </submittedName>
</protein>
<keyword evidence="3" id="KW-1185">Reference proteome</keyword>
<dbReference type="Gene3D" id="3.20.80.10">
    <property type="entry name" value="Regulatory factor, effector binding domain"/>
    <property type="match status" value="1"/>
</dbReference>
<dbReference type="InterPro" id="IPR011256">
    <property type="entry name" value="Reg_factor_effector_dom_sf"/>
</dbReference>
<proteinExistence type="predicted"/>
<sequence>MIPRIETITGKKLIGLHKTMSLAENKTAELWRNFMLHRKEIRNNIDTDLYSLQVYRPDHFVNFRPHNEFEKWALTEVADFKDVPAGMETFDLPAGTYAVFNYKGKPSEAAQTFQYIFTNWLPNSAYELDNRPHFEILSEKYKNEHPDSEEEIWIPVKLKADKNK</sequence>
<dbReference type="EMBL" id="JBHSKT010000007">
    <property type="protein sequence ID" value="MFC5271422.1"/>
    <property type="molecule type" value="Genomic_DNA"/>
</dbReference>
<name>A0ABW0EAL2_9BACT</name>
<reference evidence="3" key="1">
    <citation type="journal article" date="2019" name="Int. J. Syst. Evol. Microbiol.">
        <title>The Global Catalogue of Microorganisms (GCM) 10K type strain sequencing project: providing services to taxonomists for standard genome sequencing and annotation.</title>
        <authorList>
            <consortium name="The Broad Institute Genomics Platform"/>
            <consortium name="The Broad Institute Genome Sequencing Center for Infectious Disease"/>
            <person name="Wu L."/>
            <person name="Ma J."/>
        </authorList>
    </citation>
    <scope>NUCLEOTIDE SEQUENCE [LARGE SCALE GENOMIC DNA]</scope>
    <source>
        <strain evidence="3">KACC 12602</strain>
    </source>
</reference>
<evidence type="ECO:0000313" key="2">
    <source>
        <dbReference type="EMBL" id="MFC5271422.1"/>
    </source>
</evidence>
<accession>A0ABW0EAL2</accession>
<dbReference type="RefSeq" id="WP_378017786.1">
    <property type="nucleotide sequence ID" value="NZ_JBHSKT010000007.1"/>
</dbReference>
<comment type="caution">
    <text evidence="2">The sequence shown here is derived from an EMBL/GenBank/DDBJ whole genome shotgun (WGS) entry which is preliminary data.</text>
</comment>
<dbReference type="PANTHER" id="PTHR36444">
    <property type="entry name" value="TRANSCRIPTIONAL REGULATOR PROTEIN YOBU-RELATED"/>
    <property type="match status" value="1"/>
</dbReference>
<dbReference type="InterPro" id="IPR053182">
    <property type="entry name" value="YobU-like_regulator"/>
</dbReference>
<dbReference type="SMART" id="SM00871">
    <property type="entry name" value="AraC_E_bind"/>
    <property type="match status" value="1"/>
</dbReference>
<dbReference type="PANTHER" id="PTHR36444:SF3">
    <property type="entry name" value="TRANSCRIPTIONAL ACTIVATOR, PUTATIVE-RELATED"/>
    <property type="match status" value="1"/>
</dbReference>
<gene>
    <name evidence="2" type="ORF">ACFPIB_12425</name>
</gene>
<evidence type="ECO:0000259" key="1">
    <source>
        <dbReference type="SMART" id="SM00871"/>
    </source>
</evidence>
<feature type="domain" description="AraC effector-binding" evidence="1">
    <location>
        <begin position="1"/>
        <end position="157"/>
    </location>
</feature>
<dbReference type="Pfam" id="PF06445">
    <property type="entry name" value="GyrI-like"/>
    <property type="match status" value="1"/>
</dbReference>
<dbReference type="Proteomes" id="UP001596161">
    <property type="component" value="Unassembled WGS sequence"/>
</dbReference>
<evidence type="ECO:0000313" key="3">
    <source>
        <dbReference type="Proteomes" id="UP001596161"/>
    </source>
</evidence>
<organism evidence="2 3">
    <name type="scientific">Adhaeribacter terreus</name>
    <dbReference type="NCBI Taxonomy" id="529703"/>
    <lineage>
        <taxon>Bacteria</taxon>
        <taxon>Pseudomonadati</taxon>
        <taxon>Bacteroidota</taxon>
        <taxon>Cytophagia</taxon>
        <taxon>Cytophagales</taxon>
        <taxon>Hymenobacteraceae</taxon>
        <taxon>Adhaeribacter</taxon>
    </lineage>
</organism>
<dbReference type="InterPro" id="IPR010499">
    <property type="entry name" value="AraC_E-bd"/>
</dbReference>
<dbReference type="SUPFAM" id="SSF55136">
    <property type="entry name" value="Probable bacterial effector-binding domain"/>
    <property type="match status" value="1"/>
</dbReference>
<dbReference type="InterPro" id="IPR029442">
    <property type="entry name" value="GyrI-like"/>
</dbReference>